<keyword evidence="3" id="KW-0341">Growth regulation</keyword>
<dbReference type="Pfam" id="PF02519">
    <property type="entry name" value="Auxin_inducible"/>
    <property type="match status" value="1"/>
</dbReference>
<evidence type="ECO:0000256" key="3">
    <source>
        <dbReference type="ARBA" id="ARBA00022604"/>
    </source>
</evidence>
<dbReference type="EMBL" id="JARKNE010000007">
    <property type="protein sequence ID" value="KAK5817687.1"/>
    <property type="molecule type" value="Genomic_DNA"/>
</dbReference>
<dbReference type="Proteomes" id="UP001358586">
    <property type="component" value="Chromosome 7"/>
</dbReference>
<evidence type="ECO:0000313" key="6">
    <source>
        <dbReference type="Proteomes" id="UP001358586"/>
    </source>
</evidence>
<protein>
    <submittedName>
        <fullName evidence="5">Uncharacterized protein</fullName>
    </submittedName>
</protein>
<evidence type="ECO:0000256" key="4">
    <source>
        <dbReference type="SAM" id="MobiDB-lite"/>
    </source>
</evidence>
<organism evidence="5 6">
    <name type="scientific">Gossypium arboreum</name>
    <name type="common">Tree cotton</name>
    <name type="synonym">Gossypium nanking</name>
    <dbReference type="NCBI Taxonomy" id="29729"/>
    <lineage>
        <taxon>Eukaryota</taxon>
        <taxon>Viridiplantae</taxon>
        <taxon>Streptophyta</taxon>
        <taxon>Embryophyta</taxon>
        <taxon>Tracheophyta</taxon>
        <taxon>Spermatophyta</taxon>
        <taxon>Magnoliopsida</taxon>
        <taxon>eudicotyledons</taxon>
        <taxon>Gunneridae</taxon>
        <taxon>Pentapetalae</taxon>
        <taxon>rosids</taxon>
        <taxon>malvids</taxon>
        <taxon>Malvales</taxon>
        <taxon>Malvaceae</taxon>
        <taxon>Malvoideae</taxon>
        <taxon>Gossypium</taxon>
    </lineage>
</organism>
<proteinExistence type="inferred from homology"/>
<keyword evidence="6" id="KW-1185">Reference proteome</keyword>
<reference evidence="5 6" key="1">
    <citation type="submission" date="2023-03" db="EMBL/GenBank/DDBJ databases">
        <title>WGS of Gossypium arboreum.</title>
        <authorList>
            <person name="Yu D."/>
        </authorList>
    </citation>
    <scope>NUCLEOTIDE SEQUENCE [LARGE SCALE GENOMIC DNA]</scope>
    <source>
        <tissue evidence="5">Leaf</tissue>
    </source>
</reference>
<feature type="region of interest" description="Disordered" evidence="4">
    <location>
        <begin position="27"/>
        <end position="55"/>
    </location>
</feature>
<comment type="similarity">
    <text evidence="1">Belongs to the ARG7 family.</text>
</comment>
<accession>A0ABR0P8V1</accession>
<evidence type="ECO:0000313" key="5">
    <source>
        <dbReference type="EMBL" id="KAK5817687.1"/>
    </source>
</evidence>
<comment type="caution">
    <text evidence="5">The sequence shown here is derived from an EMBL/GenBank/DDBJ whole genome shotgun (WGS) entry which is preliminary data.</text>
</comment>
<sequence>MDVEKMKLKKNMLAKAWDRCKSLGNSGKNSSVNPLMKKSKSCHIPSSSMDDHKKKNKVAPEGCFSVYVGSERQRFVIKTELVNHPLFKMLLEDAELEYGFNSEGPLLLPCDVDLFYKVLAEMDDNGDDGEMSTRFICSFGCSPSRHRLSSRSMNKGYGSLLSYFRWGSVANEVVHSMKEGKWNSGGCALKIDFGKAYDWLQWDFHLNILEEMGLGKKWNVFRQLMFRRLEENLGFRGITVAESVLVMSHLQFADDTVVFFEASEEEGVISFAIDKVLAAKVASIIGCEMMHLPWGFRWGSIREECVCGNQFLIMWQRKYLSFGGRVALIKSVLNSLSLYYFWVFKASKGVIGKLEQIRRNFLCDRKKMAKVSWKLGIQCVSQRLGISKLVHKNVALLGKRWWRFGIDHDSLWHRLIEEKYRKGIFGVVALPSKMLFSLALNKDASVEKTQELFDDLCKNVPQITLLMKEVREANGFADSLAELGVHRENVEALVAA</sequence>
<name>A0ABR0P8V1_GOSAR</name>
<gene>
    <name evidence="5" type="ORF">PVK06_022615</name>
</gene>
<evidence type="ECO:0000256" key="2">
    <source>
        <dbReference type="ARBA" id="ARBA00022473"/>
    </source>
</evidence>
<dbReference type="PANTHER" id="PTHR33116">
    <property type="entry name" value="REVERSE TRANSCRIPTASE ZINC-BINDING DOMAIN-CONTAINING PROTEIN-RELATED-RELATED"/>
    <property type="match status" value="1"/>
</dbReference>
<dbReference type="InterPro" id="IPR003676">
    <property type="entry name" value="SAUR_fam"/>
</dbReference>
<keyword evidence="2" id="KW-0217">Developmental protein</keyword>
<dbReference type="PANTHER" id="PTHR33116:SF78">
    <property type="entry name" value="OS12G0587133 PROTEIN"/>
    <property type="match status" value="1"/>
</dbReference>
<evidence type="ECO:0000256" key="1">
    <source>
        <dbReference type="ARBA" id="ARBA00006974"/>
    </source>
</evidence>